<evidence type="ECO:0000256" key="8">
    <source>
        <dbReference type="RuleBase" id="RU003993"/>
    </source>
</evidence>
<keyword evidence="8" id="KW-0812">Transmembrane</keyword>
<dbReference type="InterPro" id="IPR036286">
    <property type="entry name" value="LexA/Signal_pep-like_sf"/>
</dbReference>
<keyword evidence="12" id="KW-1185">Reference proteome</keyword>
<dbReference type="PROSITE" id="PS00761">
    <property type="entry name" value="SPASE_I_3"/>
    <property type="match status" value="1"/>
</dbReference>
<dbReference type="GO" id="GO:0006465">
    <property type="term" value="P:signal peptide processing"/>
    <property type="evidence" value="ECO:0007669"/>
    <property type="project" value="InterPro"/>
</dbReference>
<feature type="active site" evidence="7">
    <location>
        <position position="40"/>
    </location>
</feature>
<dbReference type="PANTHER" id="PTHR43390">
    <property type="entry name" value="SIGNAL PEPTIDASE I"/>
    <property type="match status" value="1"/>
</dbReference>
<comment type="subcellular location">
    <subcellularLocation>
        <location evidence="2">Cell membrane</location>
        <topology evidence="2">Single-pass type II membrane protein</topology>
    </subcellularLocation>
    <subcellularLocation>
        <location evidence="9">Membrane</location>
        <topology evidence="9">Single-pass type II membrane protein</topology>
    </subcellularLocation>
</comment>
<dbReference type="RefSeq" id="WP_092480076.1">
    <property type="nucleotide sequence ID" value="NZ_CP126128.1"/>
</dbReference>
<dbReference type="EC" id="3.4.21.89" evidence="4 8"/>
<dbReference type="PROSITE" id="PS00760">
    <property type="entry name" value="SPASE_I_2"/>
    <property type="match status" value="1"/>
</dbReference>
<evidence type="ECO:0000313" key="12">
    <source>
        <dbReference type="Proteomes" id="UP000199136"/>
    </source>
</evidence>
<dbReference type="EMBL" id="FOXW01000003">
    <property type="protein sequence ID" value="SFQ21882.1"/>
    <property type="molecule type" value="Genomic_DNA"/>
</dbReference>
<dbReference type="SUPFAM" id="SSF51306">
    <property type="entry name" value="LexA/Signal peptidase"/>
    <property type="match status" value="1"/>
</dbReference>
<organism evidence="11 12">
    <name type="scientific">Desemzia incerta</name>
    <dbReference type="NCBI Taxonomy" id="82801"/>
    <lineage>
        <taxon>Bacteria</taxon>
        <taxon>Bacillati</taxon>
        <taxon>Bacillota</taxon>
        <taxon>Bacilli</taxon>
        <taxon>Lactobacillales</taxon>
        <taxon>Carnobacteriaceae</taxon>
        <taxon>Desemzia</taxon>
    </lineage>
</organism>
<dbReference type="GO" id="GO:0004252">
    <property type="term" value="F:serine-type endopeptidase activity"/>
    <property type="evidence" value="ECO:0007669"/>
    <property type="project" value="InterPro"/>
</dbReference>
<evidence type="ECO:0000256" key="6">
    <source>
        <dbReference type="ARBA" id="ARBA00022801"/>
    </source>
</evidence>
<dbReference type="NCBIfam" id="TIGR02227">
    <property type="entry name" value="sigpep_I_bact"/>
    <property type="match status" value="1"/>
</dbReference>
<dbReference type="AlphaFoldDB" id="A0A1I5WQ18"/>
<dbReference type="GO" id="GO:0005886">
    <property type="term" value="C:plasma membrane"/>
    <property type="evidence" value="ECO:0007669"/>
    <property type="project" value="UniProtKB-SubCell"/>
</dbReference>
<feature type="domain" description="Peptidase S26" evidence="10">
    <location>
        <begin position="10"/>
        <end position="171"/>
    </location>
</feature>
<dbReference type="PRINTS" id="PR00727">
    <property type="entry name" value="LEADERPTASE"/>
</dbReference>
<feature type="active site" evidence="7">
    <location>
        <position position="77"/>
    </location>
</feature>
<keyword evidence="5 8" id="KW-0645">Protease</keyword>
<sequence>MKKYWKENLKGWLKAALFASVAVAIMKSFLFLPVAIEGSSMFPTFQQNDQIIVGTIHQIERFDVIVFRDDVNRTFVKRVIGLPGESIRYENDQLFVNDQPVKESFLNNDYVEKAGGVWTSNFTLESLTGEAVIPEGHYFVLGDNRRLSHDSRYYGPIPAEMIVGEAIMVYYPLPRISVVN</sequence>
<evidence type="ECO:0000256" key="5">
    <source>
        <dbReference type="ARBA" id="ARBA00022670"/>
    </source>
</evidence>
<dbReference type="InterPro" id="IPR019756">
    <property type="entry name" value="Pept_S26A_signal_pept_1_Ser-AS"/>
</dbReference>
<dbReference type="InterPro" id="IPR000223">
    <property type="entry name" value="Pept_S26A_signal_pept_1"/>
</dbReference>
<name>A0A1I5WQ18_9LACT</name>
<evidence type="ECO:0000256" key="1">
    <source>
        <dbReference type="ARBA" id="ARBA00000677"/>
    </source>
</evidence>
<dbReference type="PANTHER" id="PTHR43390:SF1">
    <property type="entry name" value="CHLOROPLAST PROCESSING PEPTIDASE"/>
    <property type="match status" value="1"/>
</dbReference>
<evidence type="ECO:0000259" key="10">
    <source>
        <dbReference type="Pfam" id="PF10502"/>
    </source>
</evidence>
<accession>A0A1I5WQ18</accession>
<dbReference type="PROSITE" id="PS00501">
    <property type="entry name" value="SPASE_I_1"/>
    <property type="match status" value="1"/>
</dbReference>
<keyword evidence="8" id="KW-1133">Transmembrane helix</keyword>
<evidence type="ECO:0000256" key="7">
    <source>
        <dbReference type="PIRSR" id="PIRSR600223-1"/>
    </source>
</evidence>
<evidence type="ECO:0000256" key="2">
    <source>
        <dbReference type="ARBA" id="ARBA00004401"/>
    </source>
</evidence>
<dbReference type="CDD" id="cd06530">
    <property type="entry name" value="S26_SPase_I"/>
    <property type="match status" value="1"/>
</dbReference>
<dbReference type="Gene3D" id="2.10.109.10">
    <property type="entry name" value="Umud Fragment, subunit A"/>
    <property type="match status" value="1"/>
</dbReference>
<dbReference type="STRING" id="82801.SAMN04488506_1024"/>
<dbReference type="OrthoDB" id="9802919at2"/>
<comment type="similarity">
    <text evidence="3 9">Belongs to the peptidase S26 family.</text>
</comment>
<dbReference type="Proteomes" id="UP000199136">
    <property type="component" value="Unassembled WGS sequence"/>
</dbReference>
<comment type="catalytic activity">
    <reaction evidence="1 8">
        <text>Cleavage of hydrophobic, N-terminal signal or leader sequences from secreted and periplasmic proteins.</text>
        <dbReference type="EC" id="3.4.21.89"/>
    </reaction>
</comment>
<proteinExistence type="inferred from homology"/>
<dbReference type="InterPro" id="IPR019758">
    <property type="entry name" value="Pept_S26A_signal_pept_1_CS"/>
</dbReference>
<feature type="transmembrane region" description="Helical" evidence="8">
    <location>
        <begin position="12"/>
        <end position="36"/>
    </location>
</feature>
<evidence type="ECO:0000256" key="4">
    <source>
        <dbReference type="ARBA" id="ARBA00013208"/>
    </source>
</evidence>
<evidence type="ECO:0000256" key="3">
    <source>
        <dbReference type="ARBA" id="ARBA00009370"/>
    </source>
</evidence>
<evidence type="ECO:0000256" key="9">
    <source>
        <dbReference type="RuleBase" id="RU362042"/>
    </source>
</evidence>
<protein>
    <recommendedName>
        <fullName evidence="4 8">Signal peptidase I</fullName>
        <ecNumber evidence="4 8">3.4.21.89</ecNumber>
    </recommendedName>
</protein>
<keyword evidence="6 8" id="KW-0378">Hydrolase</keyword>
<keyword evidence="8" id="KW-0472">Membrane</keyword>
<dbReference type="GO" id="GO:0009003">
    <property type="term" value="F:signal peptidase activity"/>
    <property type="evidence" value="ECO:0007669"/>
    <property type="project" value="UniProtKB-EC"/>
</dbReference>
<evidence type="ECO:0000313" key="11">
    <source>
        <dbReference type="EMBL" id="SFQ21882.1"/>
    </source>
</evidence>
<dbReference type="InterPro" id="IPR019533">
    <property type="entry name" value="Peptidase_S26"/>
</dbReference>
<reference evidence="11 12" key="1">
    <citation type="submission" date="2016-10" db="EMBL/GenBank/DDBJ databases">
        <authorList>
            <person name="de Groot N.N."/>
        </authorList>
    </citation>
    <scope>NUCLEOTIDE SEQUENCE [LARGE SCALE GENOMIC DNA]</scope>
    <source>
        <strain evidence="11 12">DSM 20581</strain>
    </source>
</reference>
<dbReference type="Pfam" id="PF10502">
    <property type="entry name" value="Peptidase_S26"/>
    <property type="match status" value="1"/>
</dbReference>
<gene>
    <name evidence="11" type="ORF">SAMN04488506_1024</name>
</gene>
<dbReference type="InterPro" id="IPR019757">
    <property type="entry name" value="Pept_S26A_signal_pept_1_Lys-AS"/>
</dbReference>